<accession>A0A0N9YGG9</accession>
<protein>
    <recommendedName>
        <fullName evidence="3">NAD(P)-binding domain-containing protein</fullName>
    </recommendedName>
</protein>
<proteinExistence type="predicted"/>
<gene>
    <name evidence="4" type="ORF">XA26_49350</name>
</gene>
<dbReference type="GO" id="GO:0009523">
    <property type="term" value="C:photosystem II"/>
    <property type="evidence" value="ECO:0007669"/>
    <property type="project" value="UniProtKB-KW"/>
</dbReference>
<dbReference type="InterPro" id="IPR036291">
    <property type="entry name" value="NAD(P)-bd_dom_sf"/>
</dbReference>
<dbReference type="GO" id="GO:0015979">
    <property type="term" value="P:photosynthesis"/>
    <property type="evidence" value="ECO:0007669"/>
    <property type="project" value="UniProtKB-KW"/>
</dbReference>
<dbReference type="Pfam" id="PF13460">
    <property type="entry name" value="NAD_binding_10"/>
    <property type="match status" value="1"/>
</dbReference>
<dbReference type="PATRIC" id="fig|1766.6.peg.4908"/>
<dbReference type="PANTHER" id="PTHR47128:SF2">
    <property type="entry name" value="PROTEIN HIGH CHLOROPHYLL FLUORESCENCE PHENOTYPE 244, CHLOROPLASTIC"/>
    <property type="match status" value="1"/>
</dbReference>
<evidence type="ECO:0000256" key="1">
    <source>
        <dbReference type="ARBA" id="ARBA00022531"/>
    </source>
</evidence>
<reference evidence="4 5" key="1">
    <citation type="journal article" date="2015" name="MBio">
        <title>Enzymatic Degradation of Phenazines Can Generate Energy and Protect Sensitive Organisms from Toxicity.</title>
        <authorList>
            <person name="Costa K.C."/>
            <person name="Bergkessel M."/>
            <person name="Saunders S."/>
            <person name="Korlach J."/>
            <person name="Newman D.K."/>
        </authorList>
    </citation>
    <scope>NUCLEOTIDE SEQUENCE [LARGE SCALE GENOMIC DNA]</scope>
    <source>
        <strain evidence="4 5">CT6</strain>
    </source>
</reference>
<evidence type="ECO:0000313" key="5">
    <source>
        <dbReference type="Proteomes" id="UP000057134"/>
    </source>
</evidence>
<organism evidence="4 5">
    <name type="scientific">Mycolicibacterium fortuitum</name>
    <name type="common">Mycobacterium fortuitum</name>
    <dbReference type="NCBI Taxonomy" id="1766"/>
    <lineage>
        <taxon>Bacteria</taxon>
        <taxon>Bacillati</taxon>
        <taxon>Actinomycetota</taxon>
        <taxon>Actinomycetes</taxon>
        <taxon>Mycobacteriales</taxon>
        <taxon>Mycobacteriaceae</taxon>
        <taxon>Mycolicibacterium</taxon>
    </lineage>
</organism>
<evidence type="ECO:0000259" key="3">
    <source>
        <dbReference type="Pfam" id="PF13460"/>
    </source>
</evidence>
<dbReference type="KEGG" id="mft:XA26_49350"/>
<sequence>MANMPCTVLVTGASGTLGHHVVPEATEAGHQVRALSRRERVGYTGVHWHQADLLSPEGLDAALDGVDAVIHCATQAAGSKDVRAARNLIEAVRRKGVGHLIYVSIVGIDDIPLPYYKTKLRVEQALEMSGVRHTILRATQFHELIEKTFSTQRFSPLLWTLRGVRFQPIDTRDVAARLVSLIDSEPAGRAADIGGPSVHSHSELGQMYLSAHNSVRRVASFTLPGRIVAGYRSGANLTPKNAVDGVSFQDYLGGGG</sequence>
<keyword evidence="1" id="KW-0602">Photosynthesis</keyword>
<dbReference type="PANTHER" id="PTHR47128">
    <property type="match status" value="1"/>
</dbReference>
<dbReference type="Gene3D" id="3.40.50.720">
    <property type="entry name" value="NAD(P)-binding Rossmann-like Domain"/>
    <property type="match status" value="1"/>
</dbReference>
<evidence type="ECO:0000313" key="4">
    <source>
        <dbReference type="EMBL" id="ALI28730.1"/>
    </source>
</evidence>
<evidence type="ECO:0000256" key="2">
    <source>
        <dbReference type="ARBA" id="ARBA00023276"/>
    </source>
</evidence>
<dbReference type="Proteomes" id="UP000057134">
    <property type="component" value="Chromosome"/>
</dbReference>
<dbReference type="InterPro" id="IPR044256">
    <property type="entry name" value="HCF244-like"/>
</dbReference>
<dbReference type="STRING" id="1766.XA26_49350"/>
<dbReference type="InterPro" id="IPR016040">
    <property type="entry name" value="NAD(P)-bd_dom"/>
</dbReference>
<name>A0A0N9YGG9_MYCFO</name>
<keyword evidence="5" id="KW-1185">Reference proteome</keyword>
<dbReference type="AlphaFoldDB" id="A0A0N9YGG9"/>
<dbReference type="SUPFAM" id="SSF51735">
    <property type="entry name" value="NAD(P)-binding Rossmann-fold domains"/>
    <property type="match status" value="1"/>
</dbReference>
<dbReference type="EMBL" id="CP011269">
    <property type="protein sequence ID" value="ALI28730.1"/>
    <property type="molecule type" value="Genomic_DNA"/>
</dbReference>
<keyword evidence="2" id="KW-0604">Photosystem II</keyword>
<feature type="domain" description="NAD(P)-binding" evidence="3">
    <location>
        <begin position="12"/>
        <end position="183"/>
    </location>
</feature>